<comment type="subcellular location">
    <subcellularLocation>
        <location evidence="1">Cell membrane</location>
        <topology evidence="1">Multi-pass membrane protein</topology>
    </subcellularLocation>
</comment>
<keyword evidence="3" id="KW-0444">Lipid biosynthesis</keyword>
<feature type="domain" description="PLD phosphodiesterase" evidence="14">
    <location>
        <begin position="239"/>
        <end position="266"/>
    </location>
</feature>
<keyword evidence="4" id="KW-0808">Transferase</keyword>
<evidence type="ECO:0000256" key="3">
    <source>
        <dbReference type="ARBA" id="ARBA00022516"/>
    </source>
</evidence>
<dbReference type="Gene3D" id="3.30.870.10">
    <property type="entry name" value="Endonuclease Chain A"/>
    <property type="match status" value="2"/>
</dbReference>
<dbReference type="RefSeq" id="WP_274266473.1">
    <property type="nucleotide sequence ID" value="NZ_CP117880.1"/>
</dbReference>
<keyword evidence="16" id="KW-1185">Reference proteome</keyword>
<dbReference type="SMART" id="SM00155">
    <property type="entry name" value="PLDc"/>
    <property type="match status" value="2"/>
</dbReference>
<keyword evidence="10" id="KW-0594">Phospholipid biosynthesis</keyword>
<dbReference type="InterPro" id="IPR001736">
    <property type="entry name" value="PLipase_D/transphosphatidylase"/>
</dbReference>
<evidence type="ECO:0000256" key="5">
    <source>
        <dbReference type="ARBA" id="ARBA00022692"/>
    </source>
</evidence>
<evidence type="ECO:0000256" key="12">
    <source>
        <dbReference type="NCBIfam" id="TIGR04265"/>
    </source>
</evidence>
<organism evidence="15 16">
    <name type="scientific">Sphingobacterium oryzagri</name>
    <dbReference type="NCBI Taxonomy" id="3025669"/>
    <lineage>
        <taxon>Bacteria</taxon>
        <taxon>Pseudomonadati</taxon>
        <taxon>Bacteroidota</taxon>
        <taxon>Sphingobacteriia</taxon>
        <taxon>Sphingobacteriales</taxon>
        <taxon>Sphingobacteriaceae</taxon>
        <taxon>Sphingobacterium</taxon>
    </lineage>
</organism>
<dbReference type="EMBL" id="CP117880">
    <property type="protein sequence ID" value="WDF67746.1"/>
    <property type="molecule type" value="Genomic_DNA"/>
</dbReference>
<dbReference type="PROSITE" id="PS50035">
    <property type="entry name" value="PLD"/>
    <property type="match status" value="2"/>
</dbReference>
<keyword evidence="9 13" id="KW-0472">Membrane</keyword>
<evidence type="ECO:0000256" key="7">
    <source>
        <dbReference type="ARBA" id="ARBA00022989"/>
    </source>
</evidence>
<feature type="transmembrane region" description="Helical" evidence="13">
    <location>
        <begin position="31"/>
        <end position="49"/>
    </location>
</feature>
<dbReference type="EC" id="2.7.8.-" evidence="12"/>
<dbReference type="NCBIfam" id="TIGR04265">
    <property type="entry name" value="bac_cardiolipin"/>
    <property type="match status" value="1"/>
</dbReference>
<dbReference type="Pfam" id="PF13396">
    <property type="entry name" value="PLDc_N"/>
    <property type="match status" value="1"/>
</dbReference>
<evidence type="ECO:0000259" key="14">
    <source>
        <dbReference type="PROSITE" id="PS50035"/>
    </source>
</evidence>
<evidence type="ECO:0000256" key="11">
    <source>
        <dbReference type="ARBA" id="ARBA00023264"/>
    </source>
</evidence>
<evidence type="ECO:0000313" key="16">
    <source>
        <dbReference type="Proteomes" id="UP001221558"/>
    </source>
</evidence>
<protein>
    <recommendedName>
        <fullName evidence="12">Cardiolipin synthase</fullName>
        <ecNumber evidence="12">2.7.8.-</ecNumber>
    </recommendedName>
</protein>
<keyword evidence="7 13" id="KW-1133">Transmembrane helix</keyword>
<evidence type="ECO:0000256" key="2">
    <source>
        <dbReference type="ARBA" id="ARBA00022475"/>
    </source>
</evidence>
<evidence type="ECO:0000256" key="10">
    <source>
        <dbReference type="ARBA" id="ARBA00023209"/>
    </source>
</evidence>
<dbReference type="Proteomes" id="UP001221558">
    <property type="component" value="Chromosome"/>
</dbReference>
<dbReference type="InterPro" id="IPR025202">
    <property type="entry name" value="PLD-like_dom"/>
</dbReference>
<proteinExistence type="predicted"/>
<dbReference type="Pfam" id="PF13091">
    <property type="entry name" value="PLDc_2"/>
    <property type="match status" value="2"/>
</dbReference>
<dbReference type="SUPFAM" id="SSF56024">
    <property type="entry name" value="Phospholipase D/nuclease"/>
    <property type="match status" value="2"/>
</dbReference>
<feature type="domain" description="PLD phosphodiesterase" evidence="14">
    <location>
        <begin position="421"/>
        <end position="448"/>
    </location>
</feature>
<sequence length="508" mass="57805">MEIILDNIFNLIKITAVMEHIHTILNFVREWYWAPMLILYFGVISTILIENRNPTKTISWVLVIVFLPFIGLLLYYLFGQKFTRVKRIKKVNHAQAVRLKKEWQNLEPFMEKDIADINNRIGNLSRVFSFLKNERLSSPTIGNKVKLLVNGEEKFPAFLAALRAAKHAIHIEYYIYELDGIGLEILDVLEAKANEGVHVRLLVDSIGSPDLVKYMRKQKQSQIDFKPFMPVNFTSLANSNYRNHRKIAVIDGCLGFVGGINISDRYINHPERRHAVYWRDTAVQIEGPAVNMLQIGFWNSWNLADGKPFLLSDGYLRNIPSEEKKGLAATSFVSSDPASIGPYNMEAILIAIGEADKKIQLVTPYYIPSDELATALQVAAAAGLTVELMLPEKSDSYIVQHASLSFIKPLLARGVKVYFYKKGFIHAKTINIDGKLSFIGTVNLDTRSFYINYEVAAVIADEELCAQLESQFEADKQDCEQMTLRNWKKRKAWKRGLDSVCRLLAPLL</sequence>
<name>A0ABY7WDL3_9SPHI</name>
<evidence type="ECO:0000256" key="8">
    <source>
        <dbReference type="ARBA" id="ARBA00023098"/>
    </source>
</evidence>
<keyword evidence="11" id="KW-1208">Phospholipid metabolism</keyword>
<keyword evidence="2" id="KW-1003">Cell membrane</keyword>
<dbReference type="InterPro" id="IPR022924">
    <property type="entry name" value="Cardiolipin_synthase"/>
</dbReference>
<evidence type="ECO:0000313" key="15">
    <source>
        <dbReference type="EMBL" id="WDF67746.1"/>
    </source>
</evidence>
<evidence type="ECO:0000256" key="13">
    <source>
        <dbReference type="SAM" id="Phobius"/>
    </source>
</evidence>
<evidence type="ECO:0000256" key="4">
    <source>
        <dbReference type="ARBA" id="ARBA00022679"/>
    </source>
</evidence>
<dbReference type="PANTHER" id="PTHR21248">
    <property type="entry name" value="CARDIOLIPIN SYNTHASE"/>
    <property type="match status" value="1"/>
</dbReference>
<dbReference type="PANTHER" id="PTHR21248:SF22">
    <property type="entry name" value="PHOSPHOLIPASE D"/>
    <property type="match status" value="1"/>
</dbReference>
<keyword evidence="6" id="KW-0677">Repeat</keyword>
<evidence type="ECO:0000256" key="1">
    <source>
        <dbReference type="ARBA" id="ARBA00004651"/>
    </source>
</evidence>
<dbReference type="CDD" id="cd09110">
    <property type="entry name" value="PLDc_CLS_1"/>
    <property type="match status" value="1"/>
</dbReference>
<evidence type="ECO:0000256" key="9">
    <source>
        <dbReference type="ARBA" id="ARBA00023136"/>
    </source>
</evidence>
<dbReference type="InterPro" id="IPR027379">
    <property type="entry name" value="CLS_N"/>
</dbReference>
<keyword evidence="8" id="KW-0443">Lipid metabolism</keyword>
<keyword evidence="5 13" id="KW-0812">Transmembrane</keyword>
<reference evidence="15 16" key="1">
    <citation type="submission" date="2023-02" db="EMBL/GenBank/DDBJ databases">
        <title>Genome sequence of Sphingobacterium sp. KACC 22765.</title>
        <authorList>
            <person name="Kim S."/>
            <person name="Heo J."/>
            <person name="Kwon S.-W."/>
        </authorList>
    </citation>
    <scope>NUCLEOTIDE SEQUENCE [LARGE SCALE GENOMIC DNA]</scope>
    <source>
        <strain evidence="15 16">KACC 22765</strain>
    </source>
</reference>
<evidence type="ECO:0000256" key="6">
    <source>
        <dbReference type="ARBA" id="ARBA00022737"/>
    </source>
</evidence>
<gene>
    <name evidence="15" type="primary">cls</name>
    <name evidence="15" type="ORF">PQ465_15725</name>
</gene>
<feature type="transmembrane region" description="Helical" evidence="13">
    <location>
        <begin position="58"/>
        <end position="78"/>
    </location>
</feature>
<accession>A0ABY7WDL3</accession>
<dbReference type="CDD" id="cd09112">
    <property type="entry name" value="PLDc_CLS_2"/>
    <property type="match status" value="1"/>
</dbReference>